<dbReference type="RefSeq" id="WP_122445111.1">
    <property type="nucleotide sequence ID" value="NZ_UPHP01000140.1"/>
</dbReference>
<dbReference type="AlphaFoldDB" id="A0A498QBJ2"/>
<sequence length="238" mass="25587">MSIEPAKYVRDWRLGDWTIDSAARAGGYAVGLGPSRFDYQPRDGRGLTIPPPGTASALGSVRSFAPLGLDDTRLAALATPISRGPSGMGYGSAGGLYPVHTYLIRPARGRAEIWYAHTDRLRLLLIDVVDAEAVTNVLIEKWAWPCGTLAVLVLDFRRVTDKYGHRGLRFATIEAGELAQMLREKARELSLHSCVVGGYADAAVVDLLGLPPDWYGAALTIAIGERDQACPPQDAGDA</sequence>
<reference evidence="2 3" key="1">
    <citation type="submission" date="2018-09" db="EMBL/GenBank/DDBJ databases">
        <authorList>
            <person name="Tagini F."/>
        </authorList>
    </citation>
    <scope>NUCLEOTIDE SEQUENCE [LARGE SCALE GENOMIC DNA]</scope>
    <source>
        <strain evidence="2 3">MK136</strain>
    </source>
</reference>
<name>A0A498QBJ2_9MYCO</name>
<dbReference type="InterPro" id="IPR052544">
    <property type="entry name" value="Bacteriocin_Proc_Enz"/>
</dbReference>
<dbReference type="InterPro" id="IPR000415">
    <property type="entry name" value="Nitroreductase-like"/>
</dbReference>
<gene>
    <name evidence="2" type="ORF">LAUMK136_05213</name>
</gene>
<dbReference type="PANTHER" id="PTHR43745">
    <property type="entry name" value="NITROREDUCTASE MJ1384-RELATED"/>
    <property type="match status" value="1"/>
</dbReference>
<evidence type="ECO:0000313" key="2">
    <source>
        <dbReference type="EMBL" id="VBA43658.1"/>
    </source>
</evidence>
<dbReference type="Proteomes" id="UP000273307">
    <property type="component" value="Unassembled WGS sequence"/>
</dbReference>
<evidence type="ECO:0000313" key="3">
    <source>
        <dbReference type="Proteomes" id="UP000273307"/>
    </source>
</evidence>
<proteinExistence type="predicted"/>
<organism evidence="2 3">
    <name type="scientific">Mycobacterium attenuatum</name>
    <dbReference type="NCBI Taxonomy" id="2341086"/>
    <lineage>
        <taxon>Bacteria</taxon>
        <taxon>Bacillati</taxon>
        <taxon>Actinomycetota</taxon>
        <taxon>Actinomycetes</taxon>
        <taxon>Mycobacteriales</taxon>
        <taxon>Mycobacteriaceae</taxon>
        <taxon>Mycobacterium</taxon>
    </lineage>
</organism>
<dbReference type="Pfam" id="PF00881">
    <property type="entry name" value="Nitroreductase"/>
    <property type="match status" value="1"/>
</dbReference>
<dbReference type="EMBL" id="UPHP01000140">
    <property type="protein sequence ID" value="VBA43658.1"/>
    <property type="molecule type" value="Genomic_DNA"/>
</dbReference>
<evidence type="ECO:0000259" key="1">
    <source>
        <dbReference type="Pfam" id="PF00881"/>
    </source>
</evidence>
<dbReference type="GO" id="GO:0016491">
    <property type="term" value="F:oxidoreductase activity"/>
    <property type="evidence" value="ECO:0007669"/>
    <property type="project" value="InterPro"/>
</dbReference>
<keyword evidence="3" id="KW-1185">Reference proteome</keyword>
<dbReference type="SUPFAM" id="SSF55469">
    <property type="entry name" value="FMN-dependent nitroreductase-like"/>
    <property type="match status" value="1"/>
</dbReference>
<protein>
    <recommendedName>
        <fullName evidence="1">Nitroreductase domain-containing protein</fullName>
    </recommendedName>
</protein>
<dbReference type="Gene3D" id="3.40.109.10">
    <property type="entry name" value="NADH Oxidase"/>
    <property type="match status" value="1"/>
</dbReference>
<dbReference type="OrthoDB" id="3723182at2"/>
<accession>A0A498QBJ2</accession>
<dbReference type="InterPro" id="IPR029479">
    <property type="entry name" value="Nitroreductase"/>
</dbReference>
<dbReference type="PANTHER" id="PTHR43745:SF2">
    <property type="entry name" value="NITROREDUCTASE MJ1384-RELATED"/>
    <property type="match status" value="1"/>
</dbReference>
<feature type="domain" description="Nitroreductase" evidence="1">
    <location>
        <begin position="60"/>
        <end position="224"/>
    </location>
</feature>